<dbReference type="InterPro" id="IPR016187">
    <property type="entry name" value="CTDL_fold"/>
</dbReference>
<reference evidence="7 8" key="1">
    <citation type="submission" date="2023-03" db="EMBL/GenBank/DDBJ databases">
        <title>Altererythrobacter sp. CAU 1644 isolated from sand.</title>
        <authorList>
            <person name="Kim W."/>
        </authorList>
    </citation>
    <scope>NUCLEOTIDE SEQUENCE [LARGE SCALE GENOMIC DNA]</scope>
    <source>
        <strain evidence="7 8">CAU 1644</strain>
    </source>
</reference>
<dbReference type="InterPro" id="IPR034660">
    <property type="entry name" value="DinB/YfiT-like"/>
</dbReference>
<dbReference type="Pfam" id="PF03781">
    <property type="entry name" value="FGE-sulfatase"/>
    <property type="match status" value="1"/>
</dbReference>
<dbReference type="InterPro" id="IPR024775">
    <property type="entry name" value="DinB-like"/>
</dbReference>
<feature type="region of interest" description="Disordered" evidence="4">
    <location>
        <begin position="312"/>
        <end position="334"/>
    </location>
</feature>
<feature type="domain" description="DinB-like" evidence="6">
    <location>
        <begin position="21"/>
        <end position="147"/>
    </location>
</feature>
<dbReference type="SUPFAM" id="SSF109854">
    <property type="entry name" value="DinB/YfiT-like putative metalloenzymes"/>
    <property type="match status" value="1"/>
</dbReference>
<keyword evidence="2" id="KW-0408">Iron</keyword>
<sequence length="418" mass="47218">MPEPLVRASPSPSEQLAESYRSTRKLTEALVEPLSDADATIQSMEDASPAKWHLAHTTWFWETFLLRDYSDGYRLFDDDWPFLFNSYYEAEGERIARFSRGMLSRPSLEQIIGWRAHVDAAMEALLGRDDLADLIALGVAHEQQHQELLLTDIKHALIQNPLGPAMWDELPGPSQAQPDGWHEHPGGVALIGHDGKGFAFDNEGPRHRVLLEPFTLSHRLVTNREWQQFIDDGGYREARLWLSDGWAWVRENGVAAPLYWDEGRHFTHQGWQDRDPDAPVTHISYYEADAFATWAGARLPTEFEWEAVARGQHAEEAPAHDPSGGNQLDRAGPVTPMGGGGLFGDCWQFTRSAYLPYPRFQPADGAVGEYNGKFMSGQFVLKGASCATARGHSRASYRNFFYPHQRWQFTGLRLAKDL</sequence>
<evidence type="ECO:0000259" key="6">
    <source>
        <dbReference type="Pfam" id="PF12867"/>
    </source>
</evidence>
<keyword evidence="8" id="KW-1185">Reference proteome</keyword>
<evidence type="ECO:0000259" key="5">
    <source>
        <dbReference type="Pfam" id="PF03781"/>
    </source>
</evidence>
<gene>
    <name evidence="7" type="primary">egtB</name>
    <name evidence="7" type="ORF">P7228_11295</name>
</gene>
<dbReference type="InterPro" id="IPR042095">
    <property type="entry name" value="SUMF_sf"/>
</dbReference>
<dbReference type="NCBIfam" id="TIGR03440">
    <property type="entry name" value="egtB_TIGR03440"/>
    <property type="match status" value="1"/>
</dbReference>
<dbReference type="InterPro" id="IPR005532">
    <property type="entry name" value="SUMF_dom"/>
</dbReference>
<evidence type="ECO:0000256" key="4">
    <source>
        <dbReference type="SAM" id="MobiDB-lite"/>
    </source>
</evidence>
<evidence type="ECO:0000256" key="3">
    <source>
        <dbReference type="ARBA" id="ARBA00037882"/>
    </source>
</evidence>
<dbReference type="Proteomes" id="UP001215827">
    <property type="component" value="Chromosome"/>
</dbReference>
<dbReference type="RefSeq" id="WP_278015344.1">
    <property type="nucleotide sequence ID" value="NZ_CP121106.1"/>
</dbReference>
<dbReference type="InterPro" id="IPR017806">
    <property type="entry name" value="EgtB"/>
</dbReference>
<accession>A0ABY8FX29</accession>
<dbReference type="Gene3D" id="3.90.1580.10">
    <property type="entry name" value="paralog of FGE (formylglycine-generating enzyme)"/>
    <property type="match status" value="1"/>
</dbReference>
<dbReference type="EMBL" id="CP121106">
    <property type="protein sequence ID" value="WFL76579.1"/>
    <property type="molecule type" value="Genomic_DNA"/>
</dbReference>
<keyword evidence="1" id="KW-0560">Oxidoreductase</keyword>
<organism evidence="7 8">
    <name type="scientific">Altererythrobacter arenosus</name>
    <dbReference type="NCBI Taxonomy" id="3032592"/>
    <lineage>
        <taxon>Bacteria</taxon>
        <taxon>Pseudomonadati</taxon>
        <taxon>Pseudomonadota</taxon>
        <taxon>Alphaproteobacteria</taxon>
        <taxon>Sphingomonadales</taxon>
        <taxon>Erythrobacteraceae</taxon>
        <taxon>Altererythrobacter</taxon>
    </lineage>
</organism>
<dbReference type="PANTHER" id="PTHR23150">
    <property type="entry name" value="SULFATASE MODIFYING FACTOR 1, 2"/>
    <property type="match status" value="1"/>
</dbReference>
<feature type="domain" description="Sulfatase-modifying factor enzyme-like" evidence="5">
    <location>
        <begin position="184"/>
        <end position="319"/>
    </location>
</feature>
<evidence type="ECO:0000256" key="1">
    <source>
        <dbReference type="ARBA" id="ARBA00023002"/>
    </source>
</evidence>
<comment type="pathway">
    <text evidence="3">Amino-acid biosynthesis; ergothioneine biosynthesis.</text>
</comment>
<evidence type="ECO:0000313" key="7">
    <source>
        <dbReference type="EMBL" id="WFL76579.1"/>
    </source>
</evidence>
<dbReference type="PANTHER" id="PTHR23150:SF36">
    <property type="entry name" value="HERCYNINE OXYGENASE"/>
    <property type="match status" value="1"/>
</dbReference>
<evidence type="ECO:0000256" key="2">
    <source>
        <dbReference type="ARBA" id="ARBA00023004"/>
    </source>
</evidence>
<dbReference type="SUPFAM" id="SSF56436">
    <property type="entry name" value="C-type lectin-like"/>
    <property type="match status" value="1"/>
</dbReference>
<dbReference type="Pfam" id="PF12867">
    <property type="entry name" value="DinB_2"/>
    <property type="match status" value="1"/>
</dbReference>
<name>A0ABY8FX29_9SPHN</name>
<proteinExistence type="predicted"/>
<evidence type="ECO:0000313" key="8">
    <source>
        <dbReference type="Proteomes" id="UP001215827"/>
    </source>
</evidence>
<dbReference type="InterPro" id="IPR051043">
    <property type="entry name" value="Sulfatase_Mod_Factor_Kinase"/>
</dbReference>
<protein>
    <submittedName>
        <fullName evidence="7">Ergothioneine biosynthesis protein EgtB</fullName>
    </submittedName>
</protein>